<sequence length="135" mass="15575">MCAYLYPQVSKRVRILGADGVRANPVIPDTEIVARTRCSREECECTPCLSLSRCTPVLFMLLLEEKHKASCLRVHVLRSEFCSGVELQTHQPTPRHGDAEERRKDYYLSTRSLRNILKGYGHRFEVATLRRLLEQ</sequence>
<gene>
    <name evidence="1" type="ORF">EYF80_044737</name>
</gene>
<dbReference type="Proteomes" id="UP000314294">
    <property type="component" value="Unassembled WGS sequence"/>
</dbReference>
<protein>
    <submittedName>
        <fullName evidence="1">Uncharacterized protein</fullName>
    </submittedName>
</protein>
<name>A0A4Z2FV30_9TELE</name>
<reference evidence="1 2" key="1">
    <citation type="submission" date="2019-03" db="EMBL/GenBank/DDBJ databases">
        <title>First draft genome of Liparis tanakae, snailfish: a comprehensive survey of snailfish specific genes.</title>
        <authorList>
            <person name="Kim W."/>
            <person name="Song I."/>
            <person name="Jeong J.-H."/>
            <person name="Kim D."/>
            <person name="Kim S."/>
            <person name="Ryu S."/>
            <person name="Song J.Y."/>
            <person name="Lee S.K."/>
        </authorList>
    </citation>
    <scope>NUCLEOTIDE SEQUENCE [LARGE SCALE GENOMIC DNA]</scope>
    <source>
        <tissue evidence="1">Muscle</tissue>
    </source>
</reference>
<dbReference type="EMBL" id="SRLO01000869">
    <property type="protein sequence ID" value="TNN45066.1"/>
    <property type="molecule type" value="Genomic_DNA"/>
</dbReference>
<comment type="caution">
    <text evidence="1">The sequence shown here is derived from an EMBL/GenBank/DDBJ whole genome shotgun (WGS) entry which is preliminary data.</text>
</comment>
<accession>A0A4Z2FV30</accession>
<keyword evidence="2" id="KW-1185">Reference proteome</keyword>
<evidence type="ECO:0000313" key="2">
    <source>
        <dbReference type="Proteomes" id="UP000314294"/>
    </source>
</evidence>
<organism evidence="1 2">
    <name type="scientific">Liparis tanakae</name>
    <name type="common">Tanaka's snailfish</name>
    <dbReference type="NCBI Taxonomy" id="230148"/>
    <lineage>
        <taxon>Eukaryota</taxon>
        <taxon>Metazoa</taxon>
        <taxon>Chordata</taxon>
        <taxon>Craniata</taxon>
        <taxon>Vertebrata</taxon>
        <taxon>Euteleostomi</taxon>
        <taxon>Actinopterygii</taxon>
        <taxon>Neopterygii</taxon>
        <taxon>Teleostei</taxon>
        <taxon>Neoteleostei</taxon>
        <taxon>Acanthomorphata</taxon>
        <taxon>Eupercaria</taxon>
        <taxon>Perciformes</taxon>
        <taxon>Cottioidei</taxon>
        <taxon>Cottales</taxon>
        <taxon>Liparidae</taxon>
        <taxon>Liparis</taxon>
    </lineage>
</organism>
<dbReference type="AlphaFoldDB" id="A0A4Z2FV30"/>
<evidence type="ECO:0000313" key="1">
    <source>
        <dbReference type="EMBL" id="TNN45066.1"/>
    </source>
</evidence>
<proteinExistence type="predicted"/>